<accession>U4L3D8</accession>
<organism evidence="1 2">
    <name type="scientific">Pyronema omphalodes (strain CBS 100304)</name>
    <name type="common">Pyronema confluens</name>
    <dbReference type="NCBI Taxonomy" id="1076935"/>
    <lineage>
        <taxon>Eukaryota</taxon>
        <taxon>Fungi</taxon>
        <taxon>Dikarya</taxon>
        <taxon>Ascomycota</taxon>
        <taxon>Pezizomycotina</taxon>
        <taxon>Pezizomycetes</taxon>
        <taxon>Pezizales</taxon>
        <taxon>Pyronemataceae</taxon>
        <taxon>Pyronema</taxon>
    </lineage>
</organism>
<proteinExistence type="predicted"/>
<reference evidence="1 2" key="1">
    <citation type="journal article" date="2013" name="PLoS Genet.">
        <title>The genome and development-dependent transcriptomes of Pyronema confluens: a window into fungal evolution.</title>
        <authorList>
            <person name="Traeger S."/>
            <person name="Altegoer F."/>
            <person name="Freitag M."/>
            <person name="Gabaldon T."/>
            <person name="Kempken F."/>
            <person name="Kumar A."/>
            <person name="Marcet-Houben M."/>
            <person name="Poggeler S."/>
            <person name="Stajich J.E."/>
            <person name="Nowrousian M."/>
        </authorList>
    </citation>
    <scope>NUCLEOTIDE SEQUENCE [LARGE SCALE GENOMIC DNA]</scope>
    <source>
        <strain evidence="2">CBS 100304</strain>
        <tissue evidence="1">Vegetative mycelium</tissue>
    </source>
</reference>
<evidence type="ECO:0000313" key="2">
    <source>
        <dbReference type="Proteomes" id="UP000018144"/>
    </source>
</evidence>
<keyword evidence="2" id="KW-1185">Reference proteome</keyword>
<evidence type="ECO:0000313" key="1">
    <source>
        <dbReference type="EMBL" id="CCX10093.1"/>
    </source>
</evidence>
<dbReference type="OrthoDB" id="10395219at2759"/>
<gene>
    <name evidence="1" type="ORF">PCON_09686</name>
</gene>
<dbReference type="Proteomes" id="UP000018144">
    <property type="component" value="Unassembled WGS sequence"/>
</dbReference>
<dbReference type="AlphaFoldDB" id="U4L3D8"/>
<protein>
    <submittedName>
        <fullName evidence="1">Uncharacterized protein</fullName>
    </submittedName>
</protein>
<dbReference type="EMBL" id="HF935511">
    <property type="protein sequence ID" value="CCX10093.1"/>
    <property type="molecule type" value="Genomic_DNA"/>
</dbReference>
<name>U4L3D8_PYROM</name>
<sequence>MACHESTALINHTKESTLSTVTKPPTKPCWCGDDCSCCVIPCVIM</sequence>